<keyword evidence="1" id="KW-1133">Transmembrane helix</keyword>
<dbReference type="RefSeq" id="WP_248634092.1">
    <property type="nucleotide sequence ID" value="NZ_JALPTH010000011.1"/>
</dbReference>
<feature type="transmembrane region" description="Helical" evidence="1">
    <location>
        <begin position="44"/>
        <end position="61"/>
    </location>
</feature>
<dbReference type="EMBL" id="JALPTH010000011">
    <property type="protein sequence ID" value="MCK8678447.1"/>
    <property type="molecule type" value="Genomic_DNA"/>
</dbReference>
<keyword evidence="1" id="KW-0472">Membrane</keyword>
<protein>
    <submittedName>
        <fullName evidence="2">Uncharacterized protein</fullName>
    </submittedName>
</protein>
<sequence>MAYSSKNWWIEFALFVSVSAISAVVLTLLWAMALDGREQSGNGLLVLVPSVIIGLLCARLYRRQHVPPSTH</sequence>
<organism evidence="2 3">
    <name type="scientific">Streptomyces lichenis</name>
    <dbReference type="NCBI Taxonomy" id="2306967"/>
    <lineage>
        <taxon>Bacteria</taxon>
        <taxon>Bacillati</taxon>
        <taxon>Actinomycetota</taxon>
        <taxon>Actinomycetes</taxon>
        <taxon>Kitasatosporales</taxon>
        <taxon>Streptomycetaceae</taxon>
        <taxon>Streptomyces</taxon>
    </lineage>
</organism>
<evidence type="ECO:0000256" key="1">
    <source>
        <dbReference type="SAM" id="Phobius"/>
    </source>
</evidence>
<feature type="transmembrane region" description="Helical" evidence="1">
    <location>
        <begin position="12"/>
        <end position="32"/>
    </location>
</feature>
<name>A0ABT0IAU6_9ACTN</name>
<accession>A0ABT0IAU6</accession>
<gene>
    <name evidence="2" type="ORF">M1O15_13790</name>
</gene>
<evidence type="ECO:0000313" key="3">
    <source>
        <dbReference type="Proteomes" id="UP001522868"/>
    </source>
</evidence>
<dbReference type="Proteomes" id="UP001522868">
    <property type="component" value="Unassembled WGS sequence"/>
</dbReference>
<keyword evidence="1" id="KW-0812">Transmembrane</keyword>
<proteinExistence type="predicted"/>
<comment type="caution">
    <text evidence="2">The sequence shown here is derived from an EMBL/GenBank/DDBJ whole genome shotgun (WGS) entry which is preliminary data.</text>
</comment>
<evidence type="ECO:0000313" key="2">
    <source>
        <dbReference type="EMBL" id="MCK8678447.1"/>
    </source>
</evidence>
<keyword evidence="3" id="KW-1185">Reference proteome</keyword>
<reference evidence="2 3" key="1">
    <citation type="submission" date="2022-04" db="EMBL/GenBank/DDBJ databases">
        <title>Streptomyces sp. nov. LCR6-01 isolated from Lichen of Dirinaria sp.</title>
        <authorList>
            <person name="Kanchanasin P."/>
            <person name="Tanasupawat S."/>
            <person name="Phongsopitanun W."/>
        </authorList>
    </citation>
    <scope>NUCLEOTIDE SEQUENCE [LARGE SCALE GENOMIC DNA]</scope>
    <source>
        <strain evidence="2 3">LCR6-01</strain>
    </source>
</reference>